<feature type="region of interest" description="Disordered" evidence="1">
    <location>
        <begin position="120"/>
        <end position="210"/>
    </location>
</feature>
<dbReference type="CDD" id="cd12100">
    <property type="entry name" value="DD_CABYR_SP17"/>
    <property type="match status" value="1"/>
</dbReference>
<keyword evidence="3" id="KW-1185">Reference proteome</keyword>
<evidence type="ECO:0000259" key="2">
    <source>
        <dbReference type="SMART" id="SM00394"/>
    </source>
</evidence>
<dbReference type="OrthoDB" id="252964at2759"/>
<feature type="region of interest" description="Disordered" evidence="1">
    <location>
        <begin position="365"/>
        <end position="434"/>
    </location>
</feature>
<evidence type="ECO:0000313" key="3">
    <source>
        <dbReference type="Proteomes" id="UP000694851"/>
    </source>
</evidence>
<name>A0A8B7PTI7_HIPAR</name>
<dbReference type="PANTHER" id="PTHR15494">
    <property type="entry name" value="CALCIUM-BINDING TYROSINE PHOSPHORYLATION-REGULATED PROTEIN"/>
    <property type="match status" value="1"/>
</dbReference>
<feature type="domain" description="RIIa" evidence="2">
    <location>
        <begin position="58"/>
        <end position="95"/>
    </location>
</feature>
<dbReference type="InterPro" id="IPR038848">
    <property type="entry name" value="CABYR"/>
</dbReference>
<dbReference type="InterPro" id="IPR047579">
    <property type="entry name" value="DD_CABYR_SP17"/>
</dbReference>
<dbReference type="GO" id="GO:0035686">
    <property type="term" value="C:sperm fibrous sheath"/>
    <property type="evidence" value="ECO:0007669"/>
    <property type="project" value="TreeGrafter"/>
</dbReference>
<dbReference type="Pfam" id="PF02197">
    <property type="entry name" value="RIIa"/>
    <property type="match status" value="1"/>
</dbReference>
<dbReference type="SMART" id="SM00394">
    <property type="entry name" value="RIIa"/>
    <property type="match status" value="1"/>
</dbReference>
<accession>A0A8B7PTI7</accession>
<feature type="compositionally biased region" description="Low complexity" evidence="1">
    <location>
        <begin position="190"/>
        <end position="210"/>
    </location>
</feature>
<dbReference type="Gene3D" id="1.20.890.10">
    <property type="entry name" value="cAMP-dependent protein kinase regulatory subunit, dimerization-anchoring domain"/>
    <property type="match status" value="1"/>
</dbReference>
<gene>
    <name evidence="4" type="primary">LOC109371162</name>
</gene>
<dbReference type="RefSeq" id="XP_019479037.1">
    <property type="nucleotide sequence ID" value="XM_019623492.1"/>
</dbReference>
<dbReference type="AlphaFoldDB" id="A0A8B7PTI7"/>
<proteinExistence type="predicted"/>
<dbReference type="GO" id="GO:0005509">
    <property type="term" value="F:calcium ion binding"/>
    <property type="evidence" value="ECO:0007669"/>
    <property type="project" value="InterPro"/>
</dbReference>
<dbReference type="KEGG" id="hai:109371162"/>
<dbReference type="GO" id="GO:0048240">
    <property type="term" value="P:sperm capacitation"/>
    <property type="evidence" value="ECO:0007669"/>
    <property type="project" value="InterPro"/>
</dbReference>
<dbReference type="GO" id="GO:0005737">
    <property type="term" value="C:cytoplasm"/>
    <property type="evidence" value="ECO:0007669"/>
    <property type="project" value="TreeGrafter"/>
</dbReference>
<dbReference type="InterPro" id="IPR003117">
    <property type="entry name" value="cAMP_dep_PK_reg_su_I/II_a/b"/>
</dbReference>
<dbReference type="Proteomes" id="UP000694851">
    <property type="component" value="Unplaced"/>
</dbReference>
<feature type="compositionally biased region" description="Basic and acidic residues" evidence="1">
    <location>
        <begin position="125"/>
        <end position="137"/>
    </location>
</feature>
<dbReference type="PANTHER" id="PTHR15494:SF0">
    <property type="entry name" value="CALCIUM-BINDING TYROSINE PHOSPHORYLATION-REGULATED PROTEIN"/>
    <property type="match status" value="1"/>
</dbReference>
<feature type="region of interest" description="Disordered" evidence="1">
    <location>
        <begin position="1"/>
        <end position="26"/>
    </location>
</feature>
<evidence type="ECO:0000313" key="4">
    <source>
        <dbReference type="RefSeq" id="XP_019479037.1"/>
    </source>
</evidence>
<protein>
    <submittedName>
        <fullName evidence="4">Calcium-binding tyrosine phosphorylation-regulated protein-like</fullName>
    </submittedName>
</protein>
<dbReference type="SUPFAM" id="SSF47391">
    <property type="entry name" value="Dimerization-anchoring domain of cAMP-dependent PK regulatory subunit"/>
    <property type="match status" value="1"/>
</dbReference>
<sequence length="434" mass="47112">MDAPVSVAEANQRQCGRGLADPSPASPELLDAKSGCLSSDYRQPDTTISSKPRLLTPYGLDIVLQGLSRAVLETNPQNITKFAAFYFEELIAFREGNASLDIKNLIKQFHRFIVEKWSEGTTQENKQESVKEPRETPRVSQEPTWMEKSTDTEEDNTTGPLFSNKIAQFPSVRAEQLPEPEETSEAVRGPSEPSTSKITTSPSSLASSLPLQDGQELPAYDQALEVPLQAGTEVTSTIHKTCIYKDELMTEGATYVEQIPEQIAIPLTNHIACLKENELLPPGSLIPVGKRATCMSEKCADSTKFAHLQHANYDSSVHMGKEMLLLFVTSMKGPPAQALDTDGSTKAKGYEKPLLLEMEVTSLLPGSKSRKSSASQKAEVTPVLPGEAAKAVPPALSVRPSSGPPPPVPETKPEWEAAPERGLVEPAPADVLRE</sequence>
<organism evidence="3 4">
    <name type="scientific">Hipposideros armiger</name>
    <name type="common">Great Himalayan leaf-nosed bat</name>
    <dbReference type="NCBI Taxonomy" id="186990"/>
    <lineage>
        <taxon>Eukaryota</taxon>
        <taxon>Metazoa</taxon>
        <taxon>Chordata</taxon>
        <taxon>Craniata</taxon>
        <taxon>Vertebrata</taxon>
        <taxon>Euteleostomi</taxon>
        <taxon>Mammalia</taxon>
        <taxon>Eutheria</taxon>
        <taxon>Laurasiatheria</taxon>
        <taxon>Chiroptera</taxon>
        <taxon>Yinpterochiroptera</taxon>
        <taxon>Rhinolophoidea</taxon>
        <taxon>Hipposideridae</taxon>
        <taxon>Hipposideros</taxon>
    </lineage>
</organism>
<dbReference type="GeneID" id="109371162"/>
<feature type="compositionally biased region" description="Basic and acidic residues" evidence="1">
    <location>
        <begin position="411"/>
        <end position="423"/>
    </location>
</feature>
<evidence type="ECO:0000256" key="1">
    <source>
        <dbReference type="SAM" id="MobiDB-lite"/>
    </source>
</evidence>
<reference evidence="4" key="1">
    <citation type="submission" date="2025-08" db="UniProtKB">
        <authorList>
            <consortium name="RefSeq"/>
        </authorList>
    </citation>
    <scope>IDENTIFICATION</scope>
    <source>
        <tissue evidence="4">Muscle</tissue>
    </source>
</reference>